<accession>D8QGV8</accession>
<evidence type="ECO:0000313" key="2">
    <source>
        <dbReference type="Proteomes" id="UP000007431"/>
    </source>
</evidence>
<gene>
    <name evidence="1" type="ORF">SCHCODRAFT_113103</name>
</gene>
<dbReference type="KEGG" id="scm:SCHCO_02714834"/>
<protein>
    <submittedName>
        <fullName evidence="1">Uncharacterized protein</fullName>
    </submittedName>
</protein>
<feature type="non-terminal residue" evidence="1">
    <location>
        <position position="475"/>
    </location>
</feature>
<dbReference type="VEuPathDB" id="FungiDB:SCHCODRAFT_02714834"/>
<keyword evidence="2" id="KW-1185">Reference proteome</keyword>
<dbReference type="Proteomes" id="UP000007431">
    <property type="component" value="Unassembled WGS sequence"/>
</dbReference>
<sequence>MILGTDAPSPLTFNHHHCKAIMSPATASTSTTSILYDLDALDAADARAWHSSRLARVAVPASDALQRYWEIARDPQRSGELYGDAGIRGKFPANDGEIQNNLADTLETYQAFSPCPVDVFDSVKAVLIRREYEAAWRDLESSFVAGRKIFDPAEVATRHAGHPIPAAVAPYRRAYTVTGCSGIGKTLFLALALLRCLERHWTVVLQVDPAFLHVFNSCGVFKLRRSDVERAELRYALPNATWCLVDSNEALESVPQHIIDLVLFIVQAASPEARRTAWQTKTTMITNYYVMRPMSVEEAQLACASFTLVSHGVPRLIFLRFSVQCGAGEHMAAPDARKSSEIIREYFDKYGPDTPLAFQAAMRRGSWEDGPAARLDGAIAERNTAKVVGALAGIAFRERNGTAFRELNSAASRKPDGAAKLQKIFYRARLLRVDDDAAYALLVVHPGETRRCAQVDFASAHVRGRCLEAFPGLDV</sequence>
<dbReference type="HOGENOM" id="CLU_575098_0_0_1"/>
<reference evidence="1 2" key="1">
    <citation type="journal article" date="2010" name="Nat. Biotechnol.">
        <title>Genome sequence of the model mushroom Schizophyllum commune.</title>
        <authorList>
            <person name="Ohm R.A."/>
            <person name="de Jong J.F."/>
            <person name="Lugones L.G."/>
            <person name="Aerts A."/>
            <person name="Kothe E."/>
            <person name="Stajich J.E."/>
            <person name="de Vries R.P."/>
            <person name="Record E."/>
            <person name="Levasseur A."/>
            <person name="Baker S.E."/>
            <person name="Bartholomew K.A."/>
            <person name="Coutinho P.M."/>
            <person name="Erdmann S."/>
            <person name="Fowler T.J."/>
            <person name="Gathman A.C."/>
            <person name="Lombard V."/>
            <person name="Henrissat B."/>
            <person name="Knabe N."/>
            <person name="Kuees U."/>
            <person name="Lilly W.W."/>
            <person name="Lindquist E."/>
            <person name="Lucas S."/>
            <person name="Magnuson J.K."/>
            <person name="Piumi F."/>
            <person name="Raudaskoski M."/>
            <person name="Salamov A."/>
            <person name="Schmutz J."/>
            <person name="Schwarze F.W.M.R."/>
            <person name="vanKuyk P.A."/>
            <person name="Horton J.S."/>
            <person name="Grigoriev I.V."/>
            <person name="Woesten H.A.B."/>
        </authorList>
    </citation>
    <scope>NUCLEOTIDE SEQUENCE [LARGE SCALE GENOMIC DNA]</scope>
    <source>
        <strain evidence="2">H4-8 / FGSC 9210</strain>
    </source>
</reference>
<dbReference type="GeneID" id="9597240"/>
<name>D8QGV8_SCHCM</name>
<organism evidence="2">
    <name type="scientific">Schizophyllum commune (strain H4-8 / FGSC 9210)</name>
    <name type="common">Split gill fungus</name>
    <dbReference type="NCBI Taxonomy" id="578458"/>
    <lineage>
        <taxon>Eukaryota</taxon>
        <taxon>Fungi</taxon>
        <taxon>Dikarya</taxon>
        <taxon>Basidiomycota</taxon>
        <taxon>Agaricomycotina</taxon>
        <taxon>Agaricomycetes</taxon>
        <taxon>Agaricomycetidae</taxon>
        <taxon>Agaricales</taxon>
        <taxon>Schizophyllaceae</taxon>
        <taxon>Schizophyllum</taxon>
    </lineage>
</organism>
<proteinExistence type="predicted"/>
<dbReference type="AlphaFoldDB" id="D8QGV8"/>
<dbReference type="RefSeq" id="XP_003027468.1">
    <property type="nucleotide sequence ID" value="XM_003027422.1"/>
</dbReference>
<dbReference type="eggNOG" id="ENOG502RCEJ">
    <property type="taxonomic scope" value="Eukaryota"/>
</dbReference>
<dbReference type="OrthoDB" id="3070471at2759"/>
<dbReference type="EMBL" id="GL377312">
    <property type="protein sequence ID" value="EFI92565.1"/>
    <property type="molecule type" value="Genomic_DNA"/>
</dbReference>
<evidence type="ECO:0000313" key="1">
    <source>
        <dbReference type="EMBL" id="EFI92565.1"/>
    </source>
</evidence>
<dbReference type="InParanoid" id="D8QGV8"/>